<organism evidence="1 2">
    <name type="scientific">Choanephora cucurbitarum</name>
    <dbReference type="NCBI Taxonomy" id="101091"/>
    <lineage>
        <taxon>Eukaryota</taxon>
        <taxon>Fungi</taxon>
        <taxon>Fungi incertae sedis</taxon>
        <taxon>Mucoromycota</taxon>
        <taxon>Mucoromycotina</taxon>
        <taxon>Mucoromycetes</taxon>
        <taxon>Mucorales</taxon>
        <taxon>Mucorineae</taxon>
        <taxon>Choanephoraceae</taxon>
        <taxon>Choanephoroideae</taxon>
        <taxon>Choanephora</taxon>
    </lineage>
</organism>
<evidence type="ECO:0000313" key="2">
    <source>
        <dbReference type="Proteomes" id="UP000093000"/>
    </source>
</evidence>
<dbReference type="InParanoid" id="A0A1C7MYW4"/>
<dbReference type="EMBL" id="LUGH01001132">
    <property type="protein sequence ID" value="OBZ81596.1"/>
    <property type="molecule type" value="Genomic_DNA"/>
</dbReference>
<name>A0A1C7MYW4_9FUNG</name>
<dbReference type="AlphaFoldDB" id="A0A1C7MYW4"/>
<evidence type="ECO:0000313" key="1">
    <source>
        <dbReference type="EMBL" id="OBZ81596.1"/>
    </source>
</evidence>
<reference evidence="1 2" key="1">
    <citation type="submission" date="2016-03" db="EMBL/GenBank/DDBJ databases">
        <title>Choanephora cucurbitarum.</title>
        <authorList>
            <person name="Min B."/>
            <person name="Park H."/>
            <person name="Park J.-H."/>
            <person name="Shin H.-D."/>
            <person name="Choi I.-G."/>
        </authorList>
    </citation>
    <scope>NUCLEOTIDE SEQUENCE [LARGE SCALE GENOMIC DNA]</scope>
    <source>
        <strain evidence="1 2">KUS-F28377</strain>
    </source>
</reference>
<dbReference type="Proteomes" id="UP000093000">
    <property type="component" value="Unassembled WGS sequence"/>
</dbReference>
<sequence length="163" mass="18591">MKISNEMSATTTTNNNSSMKNMMGRRTDLILYNSSNVAICLSELKDGLCKSSSTTQESKAIRCTKSLQTYNEMLNGNKNVWSMDWNGCRGYVYALIKDESLDVDVAVRVSEVMIPRCEEEMTEFKQALLNIYELREQLLKYESELPNAFVDTESVLQVYHSPK</sequence>
<protein>
    <submittedName>
        <fullName evidence="1">Uncharacterized protein</fullName>
    </submittedName>
</protein>
<dbReference type="OrthoDB" id="10349373at2759"/>
<comment type="caution">
    <text evidence="1">The sequence shown here is derived from an EMBL/GenBank/DDBJ whole genome shotgun (WGS) entry which is preliminary data.</text>
</comment>
<gene>
    <name evidence="1" type="ORF">A0J61_10355</name>
</gene>
<proteinExistence type="predicted"/>
<keyword evidence="2" id="KW-1185">Reference proteome</keyword>
<accession>A0A1C7MYW4</accession>